<sequence length="114" mass="12740">MKSCLKCTAGSSHVLFKDSESPSTSTPNSPSQDSVLSDASTDSSSTQEQKRKSVTFTEDGEEEVFYVDDWDRSPAAVVERLTYKDVYELKELHISLPRINLTSKCRKRDPKCAT</sequence>
<keyword evidence="2" id="KW-1185">Reference proteome</keyword>
<dbReference type="EMBL" id="MU274928">
    <property type="protein sequence ID" value="KAI0085790.1"/>
    <property type="molecule type" value="Genomic_DNA"/>
</dbReference>
<organism evidence="1 2">
    <name type="scientific">Irpex rosettiformis</name>
    <dbReference type="NCBI Taxonomy" id="378272"/>
    <lineage>
        <taxon>Eukaryota</taxon>
        <taxon>Fungi</taxon>
        <taxon>Dikarya</taxon>
        <taxon>Basidiomycota</taxon>
        <taxon>Agaricomycotina</taxon>
        <taxon>Agaricomycetes</taxon>
        <taxon>Polyporales</taxon>
        <taxon>Irpicaceae</taxon>
        <taxon>Irpex</taxon>
    </lineage>
</organism>
<proteinExistence type="predicted"/>
<protein>
    <submittedName>
        <fullName evidence="1">Uncharacterized protein</fullName>
    </submittedName>
</protein>
<name>A0ACB8TUS7_9APHY</name>
<gene>
    <name evidence="1" type="ORF">BDY19DRAFT_996464</name>
</gene>
<accession>A0ACB8TUS7</accession>
<dbReference type="Proteomes" id="UP001055072">
    <property type="component" value="Unassembled WGS sequence"/>
</dbReference>
<comment type="caution">
    <text evidence="1">The sequence shown here is derived from an EMBL/GenBank/DDBJ whole genome shotgun (WGS) entry which is preliminary data.</text>
</comment>
<evidence type="ECO:0000313" key="1">
    <source>
        <dbReference type="EMBL" id="KAI0085790.1"/>
    </source>
</evidence>
<evidence type="ECO:0000313" key="2">
    <source>
        <dbReference type="Proteomes" id="UP001055072"/>
    </source>
</evidence>
<reference evidence="1" key="1">
    <citation type="journal article" date="2021" name="Environ. Microbiol.">
        <title>Gene family expansions and transcriptome signatures uncover fungal adaptations to wood decay.</title>
        <authorList>
            <person name="Hage H."/>
            <person name="Miyauchi S."/>
            <person name="Viragh M."/>
            <person name="Drula E."/>
            <person name="Min B."/>
            <person name="Chaduli D."/>
            <person name="Navarro D."/>
            <person name="Favel A."/>
            <person name="Norest M."/>
            <person name="Lesage-Meessen L."/>
            <person name="Balint B."/>
            <person name="Merenyi Z."/>
            <person name="de Eugenio L."/>
            <person name="Morin E."/>
            <person name="Martinez A.T."/>
            <person name="Baldrian P."/>
            <person name="Stursova M."/>
            <person name="Martinez M.J."/>
            <person name="Novotny C."/>
            <person name="Magnuson J.K."/>
            <person name="Spatafora J.W."/>
            <person name="Maurice S."/>
            <person name="Pangilinan J."/>
            <person name="Andreopoulos W."/>
            <person name="LaButti K."/>
            <person name="Hundley H."/>
            <person name="Na H."/>
            <person name="Kuo A."/>
            <person name="Barry K."/>
            <person name="Lipzen A."/>
            <person name="Henrissat B."/>
            <person name="Riley R."/>
            <person name="Ahrendt S."/>
            <person name="Nagy L.G."/>
            <person name="Grigoriev I.V."/>
            <person name="Martin F."/>
            <person name="Rosso M.N."/>
        </authorList>
    </citation>
    <scope>NUCLEOTIDE SEQUENCE</scope>
    <source>
        <strain evidence="1">CBS 384.51</strain>
    </source>
</reference>